<keyword evidence="1" id="KW-0812">Transmembrane</keyword>
<dbReference type="SMART" id="SM00213">
    <property type="entry name" value="UBQ"/>
    <property type="match status" value="1"/>
</dbReference>
<protein>
    <recommendedName>
        <fullName evidence="2">Ubiquitin-like domain-containing protein</fullName>
    </recommendedName>
</protein>
<dbReference type="InterPro" id="IPR045226">
    <property type="entry name" value="Dsc3"/>
</dbReference>
<dbReference type="InterPro" id="IPR025390">
    <property type="entry name" value="Dsc3_C"/>
</dbReference>
<organism evidence="3">
    <name type="scientific">Absidia glauca</name>
    <name type="common">Pin mould</name>
    <dbReference type="NCBI Taxonomy" id="4829"/>
    <lineage>
        <taxon>Eukaryota</taxon>
        <taxon>Fungi</taxon>
        <taxon>Fungi incertae sedis</taxon>
        <taxon>Mucoromycota</taxon>
        <taxon>Mucoromycotina</taxon>
        <taxon>Mucoromycetes</taxon>
        <taxon>Mucorales</taxon>
        <taxon>Cunninghamellaceae</taxon>
        <taxon>Absidia</taxon>
    </lineage>
</organism>
<evidence type="ECO:0000259" key="2">
    <source>
        <dbReference type="SMART" id="SM00213"/>
    </source>
</evidence>
<dbReference type="InterPro" id="IPR029071">
    <property type="entry name" value="Ubiquitin-like_domsf"/>
</dbReference>
<dbReference type="AlphaFoldDB" id="A0A163KCB3"/>
<keyword evidence="1" id="KW-1133">Transmembrane helix</keyword>
<dbReference type="Pfam" id="PF10302">
    <property type="entry name" value="Dsc3_N"/>
    <property type="match status" value="1"/>
</dbReference>
<dbReference type="InterPro" id="IPR000626">
    <property type="entry name" value="Ubiquitin-like_dom"/>
</dbReference>
<keyword evidence="1" id="KW-0472">Membrane</keyword>
<dbReference type="SUPFAM" id="SSF54236">
    <property type="entry name" value="Ubiquitin-like"/>
    <property type="match status" value="1"/>
</dbReference>
<dbReference type="Gene3D" id="3.10.20.90">
    <property type="entry name" value="Phosphatidylinositol 3-kinase Catalytic Subunit, Chain A, domain 1"/>
    <property type="match status" value="1"/>
</dbReference>
<evidence type="ECO:0000313" key="4">
    <source>
        <dbReference type="Proteomes" id="UP000078561"/>
    </source>
</evidence>
<evidence type="ECO:0000313" key="3">
    <source>
        <dbReference type="EMBL" id="SAM07163.1"/>
    </source>
</evidence>
<feature type="transmembrane region" description="Helical" evidence="1">
    <location>
        <begin position="170"/>
        <end position="188"/>
    </location>
</feature>
<dbReference type="PANTHER" id="PTHR28049">
    <property type="entry name" value="TRANSMEMBRANE PROTEIN YOR223W"/>
    <property type="match status" value="1"/>
</dbReference>
<dbReference type="EMBL" id="LT554730">
    <property type="protein sequence ID" value="SAM07163.1"/>
    <property type="molecule type" value="Genomic_DNA"/>
</dbReference>
<dbReference type="OMA" id="RIYVNCS"/>
<dbReference type="InterPro" id="IPR019413">
    <property type="entry name" value="Dsc3_ub-like_dom"/>
</dbReference>
<feature type="domain" description="Ubiquitin-like" evidence="2">
    <location>
        <begin position="10"/>
        <end position="85"/>
    </location>
</feature>
<name>A0A163KCB3_ABSGL</name>
<dbReference type="Proteomes" id="UP000078561">
    <property type="component" value="Unassembled WGS sequence"/>
</dbReference>
<dbReference type="OrthoDB" id="2556122at2759"/>
<dbReference type="GO" id="GO:0005783">
    <property type="term" value="C:endoplasmic reticulum"/>
    <property type="evidence" value="ECO:0007669"/>
    <property type="project" value="TreeGrafter"/>
</dbReference>
<keyword evidence="4" id="KW-1185">Reference proteome</keyword>
<proteinExistence type="predicted"/>
<dbReference type="PANTHER" id="PTHR28049:SF1">
    <property type="entry name" value="DSC E3 UBIQUITIN LIGASE COMPLEX SUBUNIT 3"/>
    <property type="match status" value="1"/>
</dbReference>
<dbReference type="InParanoid" id="A0A163KCB3"/>
<dbReference type="Pfam" id="PF13373">
    <property type="entry name" value="Dsc3_C"/>
    <property type="match status" value="1"/>
</dbReference>
<reference evidence="3" key="1">
    <citation type="submission" date="2016-04" db="EMBL/GenBank/DDBJ databases">
        <authorList>
            <person name="Evans L.H."/>
            <person name="Alamgir A."/>
            <person name="Owens N."/>
            <person name="Weber N.D."/>
            <person name="Virtaneva K."/>
            <person name="Barbian K."/>
            <person name="Babar A."/>
            <person name="Rosenke K."/>
        </authorList>
    </citation>
    <scope>NUCLEOTIDE SEQUENCE [LARGE SCALE GENOMIC DNA]</scope>
    <source>
        <strain evidence="3">CBS 101.48</strain>
    </source>
</reference>
<accession>A0A163KCB3</accession>
<sequence length="218" mass="25296">MTYPSDDTDILLHIRWTEGADLSFTINPYLDTPATLKDLVYQAAPHTSNKKLRLIYNGKILDNDRTLLYRYGLEIPGTFVHCVVSEHVSYDYTKTAKKPSKTTAGFDRLVASGFNQEEIRSIRTQFHRMHQTPYDGQEPTEQLQQLEEQWMDETGETVPEGSIQGTYKEMMWGLILGFFLGILCIFWVRETVFTRRHQLGILVGMFLNISFGYMHVYH</sequence>
<gene>
    <name evidence="3" type="primary">ABSGL_12802.1 scaffold 13517</name>
</gene>
<evidence type="ECO:0000256" key="1">
    <source>
        <dbReference type="SAM" id="Phobius"/>
    </source>
</evidence>
<dbReference type="GO" id="GO:0044695">
    <property type="term" value="C:Dsc E3 ubiquitin ligase complex"/>
    <property type="evidence" value="ECO:0007669"/>
    <property type="project" value="InterPro"/>
</dbReference>
<feature type="transmembrane region" description="Helical" evidence="1">
    <location>
        <begin position="200"/>
        <end position="217"/>
    </location>
</feature>
<dbReference type="FunCoup" id="A0A163KCB3">
    <property type="interactions" value="9"/>
</dbReference>